<dbReference type="SMART" id="SM00829">
    <property type="entry name" value="PKS_ER"/>
    <property type="match status" value="1"/>
</dbReference>
<evidence type="ECO:0000256" key="7">
    <source>
        <dbReference type="ARBA" id="ARBA00049164"/>
    </source>
</evidence>
<dbReference type="InterPro" id="IPR002328">
    <property type="entry name" value="ADH_Zn_CS"/>
</dbReference>
<comment type="similarity">
    <text evidence="2 9">Belongs to the zinc-containing alcohol dehydrogenase family.</text>
</comment>
<evidence type="ECO:0000256" key="8">
    <source>
        <dbReference type="ARBA" id="ARBA00049243"/>
    </source>
</evidence>
<evidence type="ECO:0000256" key="2">
    <source>
        <dbReference type="ARBA" id="ARBA00008072"/>
    </source>
</evidence>
<dbReference type="PANTHER" id="PTHR42940">
    <property type="entry name" value="ALCOHOL DEHYDROGENASE 1-RELATED"/>
    <property type="match status" value="1"/>
</dbReference>
<organism evidence="11 13">
    <name type="scientific">Mumia zhuanghuii</name>
    <dbReference type="NCBI Taxonomy" id="2585211"/>
    <lineage>
        <taxon>Bacteria</taxon>
        <taxon>Bacillati</taxon>
        <taxon>Actinomycetota</taxon>
        <taxon>Actinomycetes</taxon>
        <taxon>Propionibacteriales</taxon>
        <taxon>Nocardioidaceae</taxon>
        <taxon>Mumia</taxon>
    </lineage>
</organism>
<dbReference type="InterPro" id="IPR020843">
    <property type="entry name" value="ER"/>
</dbReference>
<dbReference type="GO" id="GO:0008270">
    <property type="term" value="F:zinc ion binding"/>
    <property type="evidence" value="ECO:0007669"/>
    <property type="project" value="InterPro"/>
</dbReference>
<evidence type="ECO:0000256" key="4">
    <source>
        <dbReference type="ARBA" id="ARBA00022723"/>
    </source>
</evidence>
<evidence type="ECO:0000259" key="10">
    <source>
        <dbReference type="SMART" id="SM00829"/>
    </source>
</evidence>
<dbReference type="EC" id="1.1.1.1" evidence="3"/>
<dbReference type="Gene3D" id="3.40.50.720">
    <property type="entry name" value="NAD(P)-binding Rossmann-like Domain"/>
    <property type="match status" value="1"/>
</dbReference>
<evidence type="ECO:0000256" key="5">
    <source>
        <dbReference type="ARBA" id="ARBA00022833"/>
    </source>
</evidence>
<dbReference type="PROSITE" id="PS00059">
    <property type="entry name" value="ADH_ZINC"/>
    <property type="match status" value="1"/>
</dbReference>
<dbReference type="Proteomes" id="UP000306740">
    <property type="component" value="Unassembled WGS sequence"/>
</dbReference>
<keyword evidence="6" id="KW-0560">Oxidoreductase</keyword>
<comment type="caution">
    <text evidence="11">The sequence shown here is derived from an EMBL/GenBank/DDBJ whole genome shotgun (WGS) entry which is preliminary data.</text>
</comment>
<feature type="domain" description="Enoyl reductase (ER)" evidence="10">
    <location>
        <begin position="2"/>
        <end position="342"/>
    </location>
</feature>
<name>A0A5C4MEA5_9ACTN</name>
<dbReference type="OrthoDB" id="3567264at2"/>
<evidence type="ECO:0000313" key="11">
    <source>
        <dbReference type="EMBL" id="TNC37618.1"/>
    </source>
</evidence>
<dbReference type="Pfam" id="PF00107">
    <property type="entry name" value="ADH_zinc_N"/>
    <property type="match status" value="1"/>
</dbReference>
<keyword evidence="4 9" id="KW-0479">Metal-binding</keyword>
<dbReference type="CDD" id="cd05284">
    <property type="entry name" value="arabinose_DH_like"/>
    <property type="match status" value="1"/>
</dbReference>
<comment type="cofactor">
    <cofactor evidence="1 9">
        <name>Zn(2+)</name>
        <dbReference type="ChEBI" id="CHEBI:29105"/>
    </cofactor>
</comment>
<dbReference type="SUPFAM" id="SSF50129">
    <property type="entry name" value="GroES-like"/>
    <property type="match status" value="1"/>
</dbReference>
<protein>
    <recommendedName>
        <fullName evidence="3">alcohol dehydrogenase</fullName>
        <ecNumber evidence="3">1.1.1.1</ecNumber>
    </recommendedName>
</protein>
<dbReference type="Pfam" id="PF08240">
    <property type="entry name" value="ADH_N"/>
    <property type="match status" value="1"/>
</dbReference>
<dbReference type="SUPFAM" id="SSF51735">
    <property type="entry name" value="NAD(P)-binding Rossmann-fold domains"/>
    <property type="match status" value="1"/>
</dbReference>
<reference evidence="11 13" key="1">
    <citation type="submission" date="2019-05" db="EMBL/GenBank/DDBJ databases">
        <title>Mumia sp. nov., isolated from the intestinal contents of plateau pika (Ochotona curzoniae) in the Qinghai-Tibet plateau of China.</title>
        <authorList>
            <person name="Tian Z."/>
        </authorList>
    </citation>
    <scope>NUCLEOTIDE SEQUENCE [LARGE SCALE GENOMIC DNA]</scope>
    <source>
        <strain evidence="13">527</strain>
        <strain evidence="11">Z527</strain>
    </source>
</reference>
<evidence type="ECO:0000256" key="9">
    <source>
        <dbReference type="RuleBase" id="RU361277"/>
    </source>
</evidence>
<dbReference type="RefSeq" id="WP_139105333.1">
    <property type="nucleotide sequence ID" value="NZ_VDFR01000018.1"/>
</dbReference>
<dbReference type="InterPro" id="IPR036291">
    <property type="entry name" value="NAD(P)-bd_dom_sf"/>
</dbReference>
<dbReference type="PANTHER" id="PTHR42940:SF8">
    <property type="entry name" value="VACUOLAR PROTEIN SORTING-ASSOCIATED PROTEIN 11"/>
    <property type="match status" value="1"/>
</dbReference>
<evidence type="ECO:0000256" key="3">
    <source>
        <dbReference type="ARBA" id="ARBA00013190"/>
    </source>
</evidence>
<dbReference type="InterPro" id="IPR011032">
    <property type="entry name" value="GroES-like_sf"/>
</dbReference>
<dbReference type="Gene3D" id="3.90.180.10">
    <property type="entry name" value="Medium-chain alcohol dehydrogenases, catalytic domain"/>
    <property type="match status" value="1"/>
</dbReference>
<gene>
    <name evidence="12" type="ORF">FHE65_03980</name>
    <name evidence="11" type="ORF">FHE65_24930</name>
</gene>
<evidence type="ECO:0000313" key="13">
    <source>
        <dbReference type="Proteomes" id="UP000306740"/>
    </source>
</evidence>
<dbReference type="EMBL" id="VDFR01000126">
    <property type="protein sequence ID" value="TNC37618.1"/>
    <property type="molecule type" value="Genomic_DNA"/>
</dbReference>
<dbReference type="InterPro" id="IPR013149">
    <property type="entry name" value="ADH-like_C"/>
</dbReference>
<evidence type="ECO:0000256" key="6">
    <source>
        <dbReference type="ARBA" id="ARBA00023002"/>
    </source>
</evidence>
<keyword evidence="5 9" id="KW-0862">Zinc</keyword>
<dbReference type="AlphaFoldDB" id="A0A5C4MEA5"/>
<accession>A0A5C4MEA5</accession>
<sequence>MRALQYLEIGQPPRVVEIDTPEPGPGQIRLKVTAAGVCHSDEFVMSLPEEAYTFGIPLTLGHEGAGTVDAVGEGVENLDLGTSVAVYGPWGCGRCHACARGAENSCPYAVELGIAPPGLGAPGAMAEYLIVDDVRHLVPLGDLDPVRNVSLTDAGLTPYHAIRTSMPKLVAGSTAVVIGTGGLGHVAIQMLRALTGAQVIALDVNEEKLALAKEVGAHEAILSDEAAAEAVRGLTGGLGATAVFDFVGAPPTVAIAAASVAIEGDVQLVGIGGGTAAVGFGVTPYDASFRAPYWGTRSELIEVFDMARRDQVHVEIETYSLDEAPKAYERLHAGQVRGRAVVLPNG</sequence>
<dbReference type="GO" id="GO:0004022">
    <property type="term" value="F:alcohol dehydrogenase (NAD+) activity"/>
    <property type="evidence" value="ECO:0007669"/>
    <property type="project" value="UniProtKB-EC"/>
</dbReference>
<dbReference type="EMBL" id="VDFR01000018">
    <property type="protein sequence ID" value="TNC50243.1"/>
    <property type="molecule type" value="Genomic_DNA"/>
</dbReference>
<comment type="catalytic activity">
    <reaction evidence="8">
        <text>a primary alcohol + NAD(+) = an aldehyde + NADH + H(+)</text>
        <dbReference type="Rhea" id="RHEA:10736"/>
        <dbReference type="ChEBI" id="CHEBI:15378"/>
        <dbReference type="ChEBI" id="CHEBI:15734"/>
        <dbReference type="ChEBI" id="CHEBI:17478"/>
        <dbReference type="ChEBI" id="CHEBI:57540"/>
        <dbReference type="ChEBI" id="CHEBI:57945"/>
        <dbReference type="EC" id="1.1.1.1"/>
    </reaction>
</comment>
<proteinExistence type="inferred from homology"/>
<evidence type="ECO:0000313" key="12">
    <source>
        <dbReference type="EMBL" id="TNC50243.1"/>
    </source>
</evidence>
<evidence type="ECO:0000256" key="1">
    <source>
        <dbReference type="ARBA" id="ARBA00001947"/>
    </source>
</evidence>
<dbReference type="InterPro" id="IPR013154">
    <property type="entry name" value="ADH-like_N"/>
</dbReference>
<comment type="catalytic activity">
    <reaction evidence="7">
        <text>a secondary alcohol + NAD(+) = a ketone + NADH + H(+)</text>
        <dbReference type="Rhea" id="RHEA:10740"/>
        <dbReference type="ChEBI" id="CHEBI:15378"/>
        <dbReference type="ChEBI" id="CHEBI:17087"/>
        <dbReference type="ChEBI" id="CHEBI:35681"/>
        <dbReference type="ChEBI" id="CHEBI:57540"/>
        <dbReference type="ChEBI" id="CHEBI:57945"/>
        <dbReference type="EC" id="1.1.1.1"/>
    </reaction>
</comment>